<feature type="compositionally biased region" description="Low complexity" evidence="1">
    <location>
        <begin position="281"/>
        <end position="295"/>
    </location>
</feature>
<feature type="region of interest" description="Disordered" evidence="1">
    <location>
        <begin position="79"/>
        <end position="154"/>
    </location>
</feature>
<feature type="compositionally biased region" description="Low complexity" evidence="1">
    <location>
        <begin position="79"/>
        <end position="97"/>
    </location>
</feature>
<dbReference type="AlphaFoldDB" id="A0AAV1UUM5"/>
<comment type="caution">
    <text evidence="2">The sequence shown here is derived from an EMBL/GenBank/DDBJ whole genome shotgun (WGS) entry which is preliminary data.</text>
</comment>
<gene>
    <name evidence="2" type="ORF">PM001_LOCUS22563</name>
</gene>
<dbReference type="Proteomes" id="UP001162060">
    <property type="component" value="Unassembled WGS sequence"/>
</dbReference>
<organism evidence="2 3">
    <name type="scientific">Peronospora matthiolae</name>
    <dbReference type="NCBI Taxonomy" id="2874970"/>
    <lineage>
        <taxon>Eukaryota</taxon>
        <taxon>Sar</taxon>
        <taxon>Stramenopiles</taxon>
        <taxon>Oomycota</taxon>
        <taxon>Peronosporomycetes</taxon>
        <taxon>Peronosporales</taxon>
        <taxon>Peronosporaceae</taxon>
        <taxon>Peronospora</taxon>
    </lineage>
</organism>
<feature type="region of interest" description="Disordered" evidence="1">
    <location>
        <begin position="273"/>
        <end position="311"/>
    </location>
</feature>
<evidence type="ECO:0000313" key="3">
    <source>
        <dbReference type="Proteomes" id="UP001162060"/>
    </source>
</evidence>
<accession>A0AAV1UUM5</accession>
<evidence type="ECO:0000256" key="1">
    <source>
        <dbReference type="SAM" id="MobiDB-lite"/>
    </source>
</evidence>
<reference evidence="2" key="1">
    <citation type="submission" date="2024-01" db="EMBL/GenBank/DDBJ databases">
        <authorList>
            <person name="Webb A."/>
        </authorList>
    </citation>
    <scope>NUCLEOTIDE SEQUENCE</scope>
    <source>
        <strain evidence="2">Pm1</strain>
    </source>
</reference>
<feature type="compositionally biased region" description="Low complexity" evidence="1">
    <location>
        <begin position="27"/>
        <end position="36"/>
    </location>
</feature>
<dbReference type="PANTHER" id="PTHR35213">
    <property type="entry name" value="RING-TYPE DOMAIN-CONTAINING PROTEIN-RELATED"/>
    <property type="match status" value="1"/>
</dbReference>
<protein>
    <submittedName>
        <fullName evidence="2">Uncharacterized protein</fullName>
    </submittedName>
</protein>
<feature type="compositionally biased region" description="Basic residues" evidence="1">
    <location>
        <begin position="117"/>
        <end position="127"/>
    </location>
</feature>
<dbReference type="EMBL" id="CAKLBY020000227">
    <property type="protein sequence ID" value="CAK7937413.1"/>
    <property type="molecule type" value="Genomic_DNA"/>
</dbReference>
<dbReference type="PANTHER" id="PTHR35213:SF3">
    <property type="entry name" value="MYB-LIKE DOMAIN-CONTAINING PROTEIN"/>
    <property type="match status" value="1"/>
</dbReference>
<name>A0AAV1UUM5_9STRA</name>
<evidence type="ECO:0000313" key="2">
    <source>
        <dbReference type="EMBL" id="CAK7937413.1"/>
    </source>
</evidence>
<sequence length="311" mass="34904">MNTSSGPRSLHLKVTTSSPCERHKLRQQQQRQGQEQLQEQQLTTLVSLSTASATTATIPSTPTLLHYLPSSSVSQAAATSVSNQAPLHDGTTTSTSTQNSPTRLLIWNQPQPPTQRPRLRTGSKRKRQDQATDVDTKVAAPTKRKKTSTEFLRKGQWTPTEERLARLLIEAFEEGRLPIYTGIRLRGYLAVQLQCDPMRVSKKLCAGTIDHKHVPKNYGQKKFKLRKKVRWESEEMAARLAEIKRLTKTLWVEARVRKPAFLTLSSTRNVDKRQAVDETDVVSSPPSPVTESLPSIDTQDKETEGTSYPLL</sequence>
<proteinExistence type="predicted"/>
<feature type="region of interest" description="Disordered" evidence="1">
    <location>
        <begin position="1"/>
        <end position="36"/>
    </location>
</feature>